<dbReference type="PANTHER" id="PTHR43162:SF1">
    <property type="entry name" value="PRESTALK A DIFFERENTIATION PROTEIN A"/>
    <property type="match status" value="1"/>
</dbReference>
<dbReference type="RefSeq" id="WP_203529849.1">
    <property type="nucleotide sequence ID" value="NZ_WXFA01000048.1"/>
</dbReference>
<feature type="non-terminal residue" evidence="1">
    <location>
        <position position="1"/>
    </location>
</feature>
<protein>
    <submittedName>
        <fullName evidence="1">NmrA family transcriptional regulator</fullName>
    </submittedName>
</protein>
<reference evidence="1 2" key="1">
    <citation type="submission" date="2020-01" db="EMBL/GenBank/DDBJ databases">
        <title>Draft genome assembly of Ensifer adhaerens T173.</title>
        <authorList>
            <person name="Craig J.E."/>
            <person name="Stinchcombe J.R."/>
        </authorList>
    </citation>
    <scope>NUCLEOTIDE SEQUENCE [LARGE SCALE GENOMIC DNA]</scope>
    <source>
        <strain evidence="1 2">T173</strain>
    </source>
</reference>
<dbReference type="Proteomes" id="UP000744980">
    <property type="component" value="Unassembled WGS sequence"/>
</dbReference>
<dbReference type="InterPro" id="IPR051604">
    <property type="entry name" value="Ergot_Alk_Oxidoreductase"/>
</dbReference>
<accession>A0AAW4FWD1</accession>
<dbReference type="Gene3D" id="3.40.50.720">
    <property type="entry name" value="NAD(P)-binding Rossmann-like Domain"/>
    <property type="match status" value="1"/>
</dbReference>
<name>A0AAW4FWD1_9HYPH</name>
<comment type="caution">
    <text evidence="1">The sequence shown here is derived from an EMBL/GenBank/DDBJ whole genome shotgun (WGS) entry which is preliminary data.</text>
</comment>
<gene>
    <name evidence="1" type="ORF">GFB56_33200</name>
</gene>
<organism evidence="1 2">
    <name type="scientific">Ensifer canadensis</name>
    <dbReference type="NCBI Taxonomy" id="555315"/>
    <lineage>
        <taxon>Bacteria</taxon>
        <taxon>Pseudomonadati</taxon>
        <taxon>Pseudomonadota</taxon>
        <taxon>Alphaproteobacteria</taxon>
        <taxon>Hyphomicrobiales</taxon>
        <taxon>Rhizobiaceae</taxon>
        <taxon>Sinorhizobium/Ensifer group</taxon>
        <taxon>Ensifer</taxon>
    </lineage>
</organism>
<dbReference type="PANTHER" id="PTHR43162">
    <property type="match status" value="1"/>
</dbReference>
<evidence type="ECO:0000313" key="2">
    <source>
        <dbReference type="Proteomes" id="UP000744980"/>
    </source>
</evidence>
<sequence>VANEDRLHAVFRQAKRAFLLNPPASPASDTNSEELKTARSIARAVGGSDLEKVVVASSYGAQAGDGIGDLSVLYEFEQLVQGTGVPTAINRAAYYFTNLDNLLETAKEGHLSSPFPGDLVLPMVSPADLAEVAAIRLSSTNNDVGIEYVEGPRRYTFTEVAQAFSNALGLPVALQGIARQRIEKSFREQGFSEAAARSYARMTMATIDGAELPNEPIRGKVTLEEHVNSLVSQT</sequence>
<evidence type="ECO:0000313" key="1">
    <source>
        <dbReference type="EMBL" id="MBM3095579.1"/>
    </source>
</evidence>
<dbReference type="Gene3D" id="3.90.25.10">
    <property type="entry name" value="UDP-galactose 4-epimerase, domain 1"/>
    <property type="match status" value="1"/>
</dbReference>
<dbReference type="SUPFAM" id="SSF51735">
    <property type="entry name" value="NAD(P)-binding Rossmann-fold domains"/>
    <property type="match status" value="1"/>
</dbReference>
<dbReference type="InterPro" id="IPR036291">
    <property type="entry name" value="NAD(P)-bd_dom_sf"/>
</dbReference>
<dbReference type="EMBL" id="WXFA01000048">
    <property type="protein sequence ID" value="MBM3095579.1"/>
    <property type="molecule type" value="Genomic_DNA"/>
</dbReference>
<dbReference type="AlphaFoldDB" id="A0AAW4FWD1"/>
<keyword evidence="2" id="KW-1185">Reference proteome</keyword>
<proteinExistence type="predicted"/>